<dbReference type="EMBL" id="REGN01000690">
    <property type="protein sequence ID" value="RNA39990.1"/>
    <property type="molecule type" value="Genomic_DNA"/>
</dbReference>
<sequence length="61" mass="7256">MAVIDGLHTKKINSLICQNKFYEKDLLLTFLTKSFKIYRSLNDLGEDFISSYRIKMFTVFR</sequence>
<organism evidence="1 2">
    <name type="scientific">Brachionus plicatilis</name>
    <name type="common">Marine rotifer</name>
    <name type="synonym">Brachionus muelleri</name>
    <dbReference type="NCBI Taxonomy" id="10195"/>
    <lineage>
        <taxon>Eukaryota</taxon>
        <taxon>Metazoa</taxon>
        <taxon>Spiralia</taxon>
        <taxon>Gnathifera</taxon>
        <taxon>Rotifera</taxon>
        <taxon>Eurotatoria</taxon>
        <taxon>Monogononta</taxon>
        <taxon>Pseudotrocha</taxon>
        <taxon>Ploima</taxon>
        <taxon>Brachionidae</taxon>
        <taxon>Brachionus</taxon>
    </lineage>
</organism>
<protein>
    <submittedName>
        <fullName evidence="1">Uncharacterized protein</fullName>
    </submittedName>
</protein>
<dbReference type="Proteomes" id="UP000276133">
    <property type="component" value="Unassembled WGS sequence"/>
</dbReference>
<evidence type="ECO:0000313" key="1">
    <source>
        <dbReference type="EMBL" id="RNA39990.1"/>
    </source>
</evidence>
<comment type="caution">
    <text evidence="1">The sequence shown here is derived from an EMBL/GenBank/DDBJ whole genome shotgun (WGS) entry which is preliminary data.</text>
</comment>
<keyword evidence="2" id="KW-1185">Reference proteome</keyword>
<gene>
    <name evidence="1" type="ORF">BpHYR1_044234</name>
</gene>
<evidence type="ECO:0000313" key="2">
    <source>
        <dbReference type="Proteomes" id="UP000276133"/>
    </source>
</evidence>
<name>A0A3M7SWN0_BRAPC</name>
<proteinExistence type="predicted"/>
<accession>A0A3M7SWN0</accession>
<reference evidence="1 2" key="1">
    <citation type="journal article" date="2018" name="Sci. Rep.">
        <title>Genomic signatures of local adaptation to the degree of environmental predictability in rotifers.</title>
        <authorList>
            <person name="Franch-Gras L."/>
            <person name="Hahn C."/>
            <person name="Garcia-Roger E.M."/>
            <person name="Carmona M.J."/>
            <person name="Serra M."/>
            <person name="Gomez A."/>
        </authorList>
    </citation>
    <scope>NUCLEOTIDE SEQUENCE [LARGE SCALE GENOMIC DNA]</scope>
    <source>
        <strain evidence="1">HYR1</strain>
    </source>
</reference>
<dbReference type="AlphaFoldDB" id="A0A3M7SWN0"/>